<evidence type="ECO:0000313" key="8">
    <source>
        <dbReference type="Proteomes" id="UP000551878"/>
    </source>
</evidence>
<keyword evidence="8" id="KW-1185">Reference proteome</keyword>
<dbReference type="EMBL" id="JACHHB010000007">
    <property type="protein sequence ID" value="MBB5173744.1"/>
    <property type="molecule type" value="Genomic_DNA"/>
</dbReference>
<dbReference type="Gene3D" id="1.20.58.100">
    <property type="entry name" value="Fumarate reductase/succinate dehydrogenase flavoprotein-like, C-terminal domain"/>
    <property type="match status" value="1"/>
</dbReference>
<dbReference type="SUPFAM" id="SSF46977">
    <property type="entry name" value="Succinate dehydrogenase/fumarate reductase flavoprotein C-terminal domain"/>
    <property type="match status" value="1"/>
</dbReference>
<keyword evidence="2 7" id="KW-0560">Oxidoreductase</keyword>
<name>A0A840QQU6_9BACI</name>
<evidence type="ECO:0000256" key="4">
    <source>
        <dbReference type="SAM" id="SignalP"/>
    </source>
</evidence>
<evidence type="ECO:0000256" key="2">
    <source>
        <dbReference type="ARBA" id="ARBA00023002"/>
    </source>
</evidence>
<evidence type="ECO:0000313" key="7">
    <source>
        <dbReference type="EMBL" id="MBB5173744.1"/>
    </source>
</evidence>
<dbReference type="Pfam" id="PF02910">
    <property type="entry name" value="Succ_DH_flav_C"/>
    <property type="match status" value="1"/>
</dbReference>
<accession>A0A840QQU6</accession>
<dbReference type="InterPro" id="IPR037099">
    <property type="entry name" value="Fum_R/Succ_DH_flav-like_C_sf"/>
</dbReference>
<feature type="active site" description="Proton acceptor" evidence="3">
    <location>
        <position position="281"/>
    </location>
</feature>
<dbReference type="InterPro" id="IPR015939">
    <property type="entry name" value="Fum_Rdtase/Succ_DH_flav-like_C"/>
</dbReference>
<evidence type="ECO:0000256" key="3">
    <source>
        <dbReference type="PIRSR" id="PIRSR000171-1"/>
    </source>
</evidence>
<dbReference type="InterPro" id="IPR003953">
    <property type="entry name" value="FAD-dep_OxRdtase_2_FAD-bd"/>
</dbReference>
<dbReference type="SUPFAM" id="SSF56425">
    <property type="entry name" value="Succinate dehydrogenase/fumarate reductase flavoprotein, catalytic domain"/>
    <property type="match status" value="1"/>
</dbReference>
<feature type="domain" description="FAD-dependent oxidoreductase 2 FAD-binding" evidence="5">
    <location>
        <begin position="8"/>
        <end position="384"/>
    </location>
</feature>
<feature type="chain" id="PRO_5038581553" evidence="4">
    <location>
        <begin position="25"/>
        <end position="558"/>
    </location>
</feature>
<keyword evidence="1" id="KW-0285">Flavoprotein</keyword>
<dbReference type="SUPFAM" id="SSF51905">
    <property type="entry name" value="FAD/NAD(P)-binding domain"/>
    <property type="match status" value="1"/>
</dbReference>
<evidence type="ECO:0000259" key="5">
    <source>
        <dbReference type="Pfam" id="PF00890"/>
    </source>
</evidence>
<dbReference type="Gene3D" id="3.50.50.60">
    <property type="entry name" value="FAD/NAD(P)-binding domain"/>
    <property type="match status" value="1"/>
</dbReference>
<evidence type="ECO:0000259" key="6">
    <source>
        <dbReference type="Pfam" id="PF02910"/>
    </source>
</evidence>
<sequence>MKTIKTGILVIGSGAAGLSASVYAAQYTHENILVIDKGAVGKSGSTVGAVQIASLGSWSHQDDHEEAFLQDIEKSGRGLSDPSLTKSIADDIRQRLKEITDWGLKLDKNEEQEVAVYETSGHSFSRSVSARKGKAGLGILQTLIRKANAMNHIDMWSDVITLQLVKSAGRIIGAVVLDQRTNEPYLIQSQAVILATGGIGQLYPITSNPVQSTGDGFSLSLQAGAQLIDMEQIQFYPVSMIAPQSIAGLCISFYHFSKLYNRDGERFMKRYQPDYLENTTRDQLSIAIGKEVAAGRETDHGGVWLDASEVIENVKRQFPHEYDLCKDRGIDLSKQHAEVGPAAHFMMGGVKINSNASSSIPRLFIAGETSGGLHGANRLGNNALSECLVFGARAGIEAARILEEETPVDHQSFADYELGWAKRLLTYIHQPHSSKSIKRRPYVIKEKIQSVLGNYVGVIRTKDGLCKAQQDLKEIQEQLFETRVANPDAYSRDILDFIEASHMLQTSLAIVRSAQMRTESRGAHYHVDYPEQEIDTYHTCIQVENENMKLSKKPVKGV</sequence>
<dbReference type="InterPro" id="IPR036188">
    <property type="entry name" value="FAD/NAD-bd_sf"/>
</dbReference>
<feature type="signal peptide" evidence="4">
    <location>
        <begin position="1"/>
        <end position="24"/>
    </location>
</feature>
<dbReference type="InterPro" id="IPR030664">
    <property type="entry name" value="SdhA/FrdA/AprA"/>
</dbReference>
<keyword evidence="4" id="KW-0732">Signal</keyword>
<dbReference type="GO" id="GO:0009435">
    <property type="term" value="P:NAD+ biosynthetic process"/>
    <property type="evidence" value="ECO:0007669"/>
    <property type="project" value="UniProtKB-UniPathway"/>
</dbReference>
<dbReference type="RefSeq" id="WP_184664177.1">
    <property type="nucleotide sequence ID" value="NZ_JACHHB010000007.1"/>
</dbReference>
<dbReference type="PRINTS" id="PR00368">
    <property type="entry name" value="FADPNR"/>
</dbReference>
<dbReference type="Proteomes" id="UP000551878">
    <property type="component" value="Unassembled WGS sequence"/>
</dbReference>
<dbReference type="Gene3D" id="3.90.700.10">
    <property type="entry name" value="Succinate dehydrogenase/fumarate reductase flavoprotein, catalytic domain"/>
    <property type="match status" value="1"/>
</dbReference>
<evidence type="ECO:0000256" key="1">
    <source>
        <dbReference type="ARBA" id="ARBA00022630"/>
    </source>
</evidence>
<dbReference type="AlphaFoldDB" id="A0A840QQU6"/>
<comment type="caution">
    <text evidence="7">The sequence shown here is derived from an EMBL/GenBank/DDBJ whole genome shotgun (WGS) entry which is preliminary data.</text>
</comment>
<protein>
    <submittedName>
        <fullName evidence="7">Fumarate reductase (CoM/CoB) subunit A</fullName>
        <ecNumber evidence="7">1.3.4.1</ecNumber>
    </submittedName>
</protein>
<dbReference type="PIRSF" id="PIRSF000171">
    <property type="entry name" value="SDHA_APRA_LASPO"/>
    <property type="match status" value="1"/>
</dbReference>
<dbReference type="GO" id="GO:0033765">
    <property type="term" value="F:steroid dehydrogenase activity, acting on the CH-CH group of donors"/>
    <property type="evidence" value="ECO:0007669"/>
    <property type="project" value="UniProtKB-ARBA"/>
</dbReference>
<dbReference type="UniPathway" id="UPA00253">
    <property type="reaction ID" value="UER00326"/>
</dbReference>
<dbReference type="PANTHER" id="PTHR11632:SF51">
    <property type="entry name" value="SUCCINATE DEHYDROGENASE [UBIQUINONE] FLAVOPROTEIN SUBUNIT, MITOCHONDRIAL"/>
    <property type="match status" value="1"/>
</dbReference>
<gene>
    <name evidence="7" type="ORF">HNQ41_001933</name>
</gene>
<dbReference type="InterPro" id="IPR027477">
    <property type="entry name" value="Succ_DH/fumarate_Rdtase_cat_sf"/>
</dbReference>
<dbReference type="Pfam" id="PF00890">
    <property type="entry name" value="FAD_binding_2"/>
    <property type="match status" value="1"/>
</dbReference>
<reference evidence="7 8" key="1">
    <citation type="submission" date="2020-08" db="EMBL/GenBank/DDBJ databases">
        <title>Genomic Encyclopedia of Type Strains, Phase IV (KMG-IV): sequencing the most valuable type-strain genomes for metagenomic binning, comparative biology and taxonomic classification.</title>
        <authorList>
            <person name="Goeker M."/>
        </authorList>
    </citation>
    <scope>NUCLEOTIDE SEQUENCE [LARGE SCALE GENOMIC DNA]</scope>
    <source>
        <strain evidence="7 8">DSM 24696</strain>
    </source>
</reference>
<proteinExistence type="predicted"/>
<organism evidence="7 8">
    <name type="scientific">Texcoconibacillus texcoconensis</name>
    <dbReference type="NCBI Taxonomy" id="1095777"/>
    <lineage>
        <taxon>Bacteria</taxon>
        <taxon>Bacillati</taxon>
        <taxon>Bacillota</taxon>
        <taxon>Bacilli</taxon>
        <taxon>Bacillales</taxon>
        <taxon>Bacillaceae</taxon>
        <taxon>Texcoconibacillus</taxon>
    </lineage>
</organism>
<dbReference type="EC" id="1.3.4.1" evidence="7"/>
<dbReference type="PANTHER" id="PTHR11632">
    <property type="entry name" value="SUCCINATE DEHYDROGENASE 2 FLAVOPROTEIN SUBUNIT"/>
    <property type="match status" value="1"/>
</dbReference>
<feature type="domain" description="Fumarate reductase/succinate dehydrogenase flavoprotein-like C-terminal" evidence="6">
    <location>
        <begin position="446"/>
        <end position="556"/>
    </location>
</feature>